<comment type="similarity">
    <text evidence="7">Belongs to the binding-protein-dependent transport system permease family.</text>
</comment>
<evidence type="ECO:0000256" key="4">
    <source>
        <dbReference type="ARBA" id="ARBA00022692"/>
    </source>
</evidence>
<sequence>MTTPIVTNTDKKTQGLDPEFQTSNNRAWWLLRSILSNPLGLIGSVMVAVVVLIGVFAPLIAPYGFAQTNFQAPFQVPGTIGYVFGTDDLGRDILSRLAFGVRASLQVGLLAVALAVVVGTPLGLIAGYFRGLDAIISRLTDVTLAFPFLIIAVGLATISGPSLANAAIALGISQVPTMIRVVRGETMRLKSADFVKAAIATDASKTRILGMHILPNIASAIIVQATVIIPTAVIGESILSFLGLGIQPPSPSLGIMLSDAQQYIFRAPSTALFPGLAILFICLAFNLFGDALRDALDPNSKKGH</sequence>
<dbReference type="PANTHER" id="PTHR43386">
    <property type="entry name" value="OLIGOPEPTIDE TRANSPORT SYSTEM PERMEASE PROTEIN APPC"/>
    <property type="match status" value="1"/>
</dbReference>
<dbReference type="GO" id="GO:0005886">
    <property type="term" value="C:plasma membrane"/>
    <property type="evidence" value="ECO:0007669"/>
    <property type="project" value="UniProtKB-SubCell"/>
</dbReference>
<dbReference type="Proteomes" id="UP000199700">
    <property type="component" value="Chromosome"/>
</dbReference>
<dbReference type="SUPFAM" id="SSF161098">
    <property type="entry name" value="MetI-like"/>
    <property type="match status" value="1"/>
</dbReference>
<evidence type="ECO:0000313" key="9">
    <source>
        <dbReference type="EMBL" id="SDS29488.1"/>
    </source>
</evidence>
<keyword evidence="6 7" id="KW-0472">Membrane</keyword>
<dbReference type="OrthoDB" id="9812701at2"/>
<keyword evidence="3" id="KW-1003">Cell membrane</keyword>
<dbReference type="InterPro" id="IPR025966">
    <property type="entry name" value="OppC_N"/>
</dbReference>
<feature type="transmembrane region" description="Helical" evidence="7">
    <location>
        <begin position="217"/>
        <end position="243"/>
    </location>
</feature>
<feature type="transmembrane region" description="Helical" evidence="7">
    <location>
        <begin position="164"/>
        <end position="182"/>
    </location>
</feature>
<evidence type="ECO:0000256" key="1">
    <source>
        <dbReference type="ARBA" id="ARBA00004651"/>
    </source>
</evidence>
<dbReference type="Pfam" id="PF12911">
    <property type="entry name" value="OppC_N"/>
    <property type="match status" value="1"/>
</dbReference>
<dbReference type="CDD" id="cd06261">
    <property type="entry name" value="TM_PBP2"/>
    <property type="match status" value="1"/>
</dbReference>
<proteinExistence type="inferred from homology"/>
<feature type="transmembrane region" description="Helical" evidence="7">
    <location>
        <begin position="39"/>
        <end position="61"/>
    </location>
</feature>
<protein>
    <submittedName>
        <fullName evidence="9">Peptide/nickel transport system permease protein</fullName>
    </submittedName>
</protein>
<evidence type="ECO:0000259" key="8">
    <source>
        <dbReference type="PROSITE" id="PS50928"/>
    </source>
</evidence>
<dbReference type="GO" id="GO:0055085">
    <property type="term" value="P:transmembrane transport"/>
    <property type="evidence" value="ECO:0007669"/>
    <property type="project" value="InterPro"/>
</dbReference>
<dbReference type="Gene3D" id="1.10.3720.10">
    <property type="entry name" value="MetI-like"/>
    <property type="match status" value="1"/>
</dbReference>
<name>A0A1H1R160_BRESA</name>
<keyword evidence="5 7" id="KW-1133">Transmembrane helix</keyword>
<keyword evidence="4 7" id="KW-0812">Transmembrane</keyword>
<evidence type="ECO:0000256" key="7">
    <source>
        <dbReference type="RuleBase" id="RU363032"/>
    </source>
</evidence>
<feature type="transmembrane region" description="Helical" evidence="7">
    <location>
        <begin position="141"/>
        <end position="158"/>
    </location>
</feature>
<dbReference type="EMBL" id="LT629739">
    <property type="protein sequence ID" value="SDS29488.1"/>
    <property type="molecule type" value="Genomic_DNA"/>
</dbReference>
<evidence type="ECO:0000256" key="3">
    <source>
        <dbReference type="ARBA" id="ARBA00022475"/>
    </source>
</evidence>
<dbReference type="RefSeq" id="WP_092104775.1">
    <property type="nucleotide sequence ID" value="NZ_LT629739.1"/>
</dbReference>
<feature type="transmembrane region" description="Helical" evidence="7">
    <location>
        <begin position="107"/>
        <end position="129"/>
    </location>
</feature>
<comment type="subcellular location">
    <subcellularLocation>
        <location evidence="1 7">Cell membrane</location>
        <topology evidence="1 7">Multi-pass membrane protein</topology>
    </subcellularLocation>
</comment>
<dbReference type="InterPro" id="IPR050366">
    <property type="entry name" value="BP-dependent_transpt_permease"/>
</dbReference>
<dbReference type="PROSITE" id="PS50928">
    <property type="entry name" value="ABC_TM1"/>
    <property type="match status" value="1"/>
</dbReference>
<dbReference type="InterPro" id="IPR000515">
    <property type="entry name" value="MetI-like"/>
</dbReference>
<gene>
    <name evidence="9" type="ORF">SAMN04489751_1687</name>
</gene>
<keyword evidence="10" id="KW-1185">Reference proteome</keyword>
<evidence type="ECO:0000256" key="6">
    <source>
        <dbReference type="ARBA" id="ARBA00023136"/>
    </source>
</evidence>
<feature type="domain" description="ABC transmembrane type-1" evidence="8">
    <location>
        <begin position="101"/>
        <end position="289"/>
    </location>
</feature>
<evidence type="ECO:0000256" key="5">
    <source>
        <dbReference type="ARBA" id="ARBA00022989"/>
    </source>
</evidence>
<dbReference type="AlphaFoldDB" id="A0A1H1R160"/>
<evidence type="ECO:0000256" key="2">
    <source>
        <dbReference type="ARBA" id="ARBA00022448"/>
    </source>
</evidence>
<accession>A0A1H1R160</accession>
<dbReference type="InterPro" id="IPR035906">
    <property type="entry name" value="MetI-like_sf"/>
</dbReference>
<organism evidence="9 10">
    <name type="scientific">Brevibacterium sandarakinum</name>
    <dbReference type="NCBI Taxonomy" id="629680"/>
    <lineage>
        <taxon>Bacteria</taxon>
        <taxon>Bacillati</taxon>
        <taxon>Actinomycetota</taxon>
        <taxon>Actinomycetes</taxon>
        <taxon>Micrococcales</taxon>
        <taxon>Brevibacteriaceae</taxon>
        <taxon>Brevibacterium</taxon>
    </lineage>
</organism>
<evidence type="ECO:0000313" key="10">
    <source>
        <dbReference type="Proteomes" id="UP000199700"/>
    </source>
</evidence>
<dbReference type="PANTHER" id="PTHR43386:SF25">
    <property type="entry name" value="PEPTIDE ABC TRANSPORTER PERMEASE PROTEIN"/>
    <property type="match status" value="1"/>
</dbReference>
<keyword evidence="2 7" id="KW-0813">Transport</keyword>
<feature type="transmembrane region" description="Helical" evidence="7">
    <location>
        <begin position="263"/>
        <end position="288"/>
    </location>
</feature>
<dbReference type="Pfam" id="PF00528">
    <property type="entry name" value="BPD_transp_1"/>
    <property type="match status" value="1"/>
</dbReference>
<reference evidence="9" key="1">
    <citation type="submission" date="2016-10" db="EMBL/GenBank/DDBJ databases">
        <authorList>
            <person name="Varghese N."/>
            <person name="Submissions S."/>
        </authorList>
    </citation>
    <scope>NUCLEOTIDE SEQUENCE [LARGE SCALE GENOMIC DNA]</scope>
    <source>
        <strain evidence="9">DSM 22082</strain>
    </source>
</reference>
<dbReference type="STRING" id="629680.SAMN04489751_1687"/>